<evidence type="ECO:0008006" key="3">
    <source>
        <dbReference type="Google" id="ProtNLM"/>
    </source>
</evidence>
<sequence>MESAPEPIKTIRRGKCKVKYQNKERFILIEKENGKAIYHTKIMMDIYKFGVYEKKYEFRLALRALFNGERIVEETHLYPIKEGNKFIGIFYGYRKPIKKTLIKYQLNDIRKAYTLARAYYMEFRCKHGSVFCYFKGLYRLLDKKRTNSHYNKILFSMFTDLEQQVYKFYGEKYPEQGPLIKWIIKNLK</sequence>
<name>A0A7X0DQU6_9SPIR</name>
<gene>
    <name evidence="1" type="ORF">HNP67_001264</name>
</gene>
<reference evidence="1 2" key="1">
    <citation type="submission" date="2020-08" db="EMBL/GenBank/DDBJ databases">
        <title>Genomic Encyclopedia of Type Strains, Phase IV (KMG-IV): sequencing the most valuable type-strain genomes for metagenomic binning, comparative biology and taxonomic classification.</title>
        <authorList>
            <person name="Goeker M."/>
        </authorList>
    </citation>
    <scope>NUCLEOTIDE SEQUENCE [LARGE SCALE GENOMIC DNA]</scope>
    <source>
        <strain evidence="1 2">DSM 17989</strain>
    </source>
</reference>
<protein>
    <recommendedName>
        <fullName evidence="3">Borrelia family protein</fullName>
    </recommendedName>
</protein>
<evidence type="ECO:0000313" key="2">
    <source>
        <dbReference type="Proteomes" id="UP000536100"/>
    </source>
</evidence>
<accession>A0A7X0DQU6</accession>
<dbReference type="EMBL" id="JACHFB010000009">
    <property type="protein sequence ID" value="MBB6213769.1"/>
    <property type="molecule type" value="Genomic_DNA"/>
</dbReference>
<dbReference type="Pfam" id="PF02890">
    <property type="entry name" value="DUF226"/>
    <property type="match status" value="1"/>
</dbReference>
<comment type="caution">
    <text evidence="1">The sequence shown here is derived from an EMBL/GenBank/DDBJ whole genome shotgun (WGS) entry which is preliminary data.</text>
</comment>
<evidence type="ECO:0000313" key="1">
    <source>
        <dbReference type="EMBL" id="MBB6213769.1"/>
    </source>
</evidence>
<dbReference type="InterPro" id="IPR004180">
    <property type="entry name" value="DUF226_BOR_spp"/>
</dbReference>
<proteinExistence type="predicted"/>
<dbReference type="AlphaFoldDB" id="A0A7X0DQU6"/>
<organism evidence="1 2">
    <name type="scientific">Borreliella californiensis</name>
    <dbReference type="NCBI Taxonomy" id="373543"/>
    <lineage>
        <taxon>Bacteria</taxon>
        <taxon>Pseudomonadati</taxon>
        <taxon>Spirochaetota</taxon>
        <taxon>Spirochaetia</taxon>
        <taxon>Spirochaetales</taxon>
        <taxon>Borreliaceae</taxon>
        <taxon>Borreliella</taxon>
    </lineage>
</organism>
<dbReference type="Proteomes" id="UP000536100">
    <property type="component" value="Unassembled WGS sequence"/>
</dbReference>
<dbReference type="RefSeq" id="WP_184125613.1">
    <property type="nucleotide sequence ID" value="NZ_CP179434.1"/>
</dbReference>